<evidence type="ECO:0000313" key="1">
    <source>
        <dbReference type="EMBL" id="RNA11280.1"/>
    </source>
</evidence>
<comment type="caution">
    <text evidence="1">The sequence shown here is derived from an EMBL/GenBank/DDBJ whole genome shotgun (WGS) entry which is preliminary data.</text>
</comment>
<name>A0A3M7QIU9_BRAPC</name>
<dbReference type="Proteomes" id="UP000276133">
    <property type="component" value="Unassembled WGS sequence"/>
</dbReference>
<dbReference type="AlphaFoldDB" id="A0A3M7QIU9"/>
<reference evidence="1 2" key="1">
    <citation type="journal article" date="2018" name="Sci. Rep.">
        <title>Genomic signatures of local adaptation to the degree of environmental predictability in rotifers.</title>
        <authorList>
            <person name="Franch-Gras L."/>
            <person name="Hahn C."/>
            <person name="Garcia-Roger E.M."/>
            <person name="Carmona M.J."/>
            <person name="Serra M."/>
            <person name="Gomez A."/>
        </authorList>
    </citation>
    <scope>NUCLEOTIDE SEQUENCE [LARGE SCALE GENOMIC DNA]</scope>
    <source>
        <strain evidence="1">HYR1</strain>
    </source>
</reference>
<sequence length="61" mass="7342">MIKKISSKRPEQQSLCFFVIIEILLWIIFKNSTSANISSLFYLNQLFKYWIPVKWIFTLLV</sequence>
<protein>
    <submittedName>
        <fullName evidence="1">Uncharacterized protein</fullName>
    </submittedName>
</protein>
<organism evidence="1 2">
    <name type="scientific">Brachionus plicatilis</name>
    <name type="common">Marine rotifer</name>
    <name type="synonym">Brachionus muelleri</name>
    <dbReference type="NCBI Taxonomy" id="10195"/>
    <lineage>
        <taxon>Eukaryota</taxon>
        <taxon>Metazoa</taxon>
        <taxon>Spiralia</taxon>
        <taxon>Gnathifera</taxon>
        <taxon>Rotifera</taxon>
        <taxon>Eurotatoria</taxon>
        <taxon>Monogononta</taxon>
        <taxon>Pseudotrocha</taxon>
        <taxon>Ploima</taxon>
        <taxon>Brachionidae</taxon>
        <taxon>Brachionus</taxon>
    </lineage>
</organism>
<gene>
    <name evidence="1" type="ORF">BpHYR1_014839</name>
</gene>
<evidence type="ECO:0000313" key="2">
    <source>
        <dbReference type="Proteomes" id="UP000276133"/>
    </source>
</evidence>
<proteinExistence type="predicted"/>
<accession>A0A3M7QIU9</accession>
<dbReference type="EMBL" id="REGN01005999">
    <property type="protein sequence ID" value="RNA11280.1"/>
    <property type="molecule type" value="Genomic_DNA"/>
</dbReference>
<keyword evidence="2" id="KW-1185">Reference proteome</keyword>